<dbReference type="InterPro" id="IPR011992">
    <property type="entry name" value="EF-hand-dom_pair"/>
</dbReference>
<protein>
    <recommendedName>
        <fullName evidence="2">EF-hand domain-containing protein</fullName>
    </recommendedName>
</protein>
<dbReference type="PANTHER" id="PTHR24114:SF2">
    <property type="entry name" value="F-BOX DOMAIN-CONTAINING PROTEIN-RELATED"/>
    <property type="match status" value="1"/>
</dbReference>
<accession>A0AAD5QA07</accession>
<evidence type="ECO:0000313" key="3">
    <source>
        <dbReference type="EMBL" id="KAJ0407918.1"/>
    </source>
</evidence>
<proteinExistence type="predicted"/>
<dbReference type="InterPro" id="IPR052394">
    <property type="entry name" value="LRR-containing"/>
</dbReference>
<dbReference type="SUPFAM" id="SSF52047">
    <property type="entry name" value="RNI-like"/>
    <property type="match status" value="1"/>
</dbReference>
<dbReference type="InterPro" id="IPR018247">
    <property type="entry name" value="EF_Hand_1_Ca_BS"/>
</dbReference>
<dbReference type="CDD" id="cd00051">
    <property type="entry name" value="EFh"/>
    <property type="match status" value="1"/>
</dbReference>
<dbReference type="Pfam" id="PF13516">
    <property type="entry name" value="LRR_6"/>
    <property type="match status" value="1"/>
</dbReference>
<evidence type="ECO:0000313" key="4">
    <source>
        <dbReference type="Proteomes" id="UP001209570"/>
    </source>
</evidence>
<dbReference type="SUPFAM" id="SSF47473">
    <property type="entry name" value="EF-hand"/>
    <property type="match status" value="1"/>
</dbReference>
<evidence type="ECO:0000256" key="1">
    <source>
        <dbReference type="ARBA" id="ARBA00022837"/>
    </source>
</evidence>
<gene>
    <name evidence="3" type="ORF">P43SY_009205</name>
</gene>
<dbReference type="PANTHER" id="PTHR24114">
    <property type="entry name" value="LEUCINE RICH REPEAT FAMILY PROTEIN"/>
    <property type="match status" value="1"/>
</dbReference>
<dbReference type="Pfam" id="PF13499">
    <property type="entry name" value="EF-hand_7"/>
    <property type="match status" value="1"/>
</dbReference>
<name>A0AAD5QA07_PYTIN</name>
<dbReference type="GO" id="GO:0005509">
    <property type="term" value="F:calcium ion binding"/>
    <property type="evidence" value="ECO:0007669"/>
    <property type="project" value="InterPro"/>
</dbReference>
<sequence>MELDDQPADLGRRHAASRYNRDDLRGRVPWYRESANVCVKVPLEPSASHADDTLPSRRVRERERRVSVEEAEDLVNSDFYFGTNAKREFFKQYRQLVARPYFLRELIIDNADIDDNECAAFMSFFEKNLSIKRLRMSRNCIGKSENLNVVQPHFVTGGEAIATMLHANLVLERLDLSWNYLRLESSVTLARSMLENHTLTELNLAYNACGDPGAMMFGEALRFNECLEVLDLSYNSVGSLAPIGGSSSGAASGGDDELETLGIDVLFKHIDRDQSGYVDRREVMMVLNRIGLFPRMENLDNMLDRFNSDRDALLESNEEFSAFLFHAVFQLIDSDHSGKIDADEVEDAFKMLGIHNYDEKEILEAIAMYDISGDGQMEESEFVAFMKDRLLERIKLQLTMSDSATTASDDKAFVELIDSATQKPWVVPVDGTLEVEFLYEREAFASSEEAYRYSKISQAGIEQLIHNITRVALSKSEQEELFNVATEFWDKTRSTVLTKSSLQQLLTNTRATFRLSKLAARPAMTTKELVALKLVQIEAAVCDRWLSCSQAAQIIACMPSAFHARPETARLLFSRLIDIANFHRLFDAMTRDEQYICAKSLGWLNIFNPMFPERAYSLDLSIWDEREMTKLLVELAITEPGENWINQSFSTVRGEPGIPGWKLPVRWEKEDDKDGSGVNRSGFLELEYYSGADRGCMPVPSFRKALFSHVLAGTRLYSI</sequence>
<dbReference type="InterPro" id="IPR032675">
    <property type="entry name" value="LRR_dom_sf"/>
</dbReference>
<evidence type="ECO:0000259" key="2">
    <source>
        <dbReference type="PROSITE" id="PS50222"/>
    </source>
</evidence>
<comment type="caution">
    <text evidence="3">The sequence shown here is derived from an EMBL/GenBank/DDBJ whole genome shotgun (WGS) entry which is preliminary data.</text>
</comment>
<dbReference type="EMBL" id="JAKCXM010000016">
    <property type="protein sequence ID" value="KAJ0407918.1"/>
    <property type="molecule type" value="Genomic_DNA"/>
</dbReference>
<dbReference type="SMART" id="SM00368">
    <property type="entry name" value="LRR_RI"/>
    <property type="match status" value="2"/>
</dbReference>
<dbReference type="InterPro" id="IPR002048">
    <property type="entry name" value="EF_hand_dom"/>
</dbReference>
<dbReference type="Pfam" id="PF13202">
    <property type="entry name" value="EF-hand_5"/>
    <property type="match status" value="1"/>
</dbReference>
<keyword evidence="4" id="KW-1185">Reference proteome</keyword>
<dbReference type="Gene3D" id="1.10.238.10">
    <property type="entry name" value="EF-hand"/>
    <property type="match status" value="2"/>
</dbReference>
<dbReference type="SMART" id="SM00054">
    <property type="entry name" value="EFh"/>
    <property type="match status" value="3"/>
</dbReference>
<dbReference type="Gene3D" id="3.80.10.10">
    <property type="entry name" value="Ribonuclease Inhibitor"/>
    <property type="match status" value="1"/>
</dbReference>
<organism evidence="3 4">
    <name type="scientific">Pythium insidiosum</name>
    <name type="common">Pythiosis disease agent</name>
    <dbReference type="NCBI Taxonomy" id="114742"/>
    <lineage>
        <taxon>Eukaryota</taxon>
        <taxon>Sar</taxon>
        <taxon>Stramenopiles</taxon>
        <taxon>Oomycota</taxon>
        <taxon>Peronosporomycetes</taxon>
        <taxon>Pythiales</taxon>
        <taxon>Pythiaceae</taxon>
        <taxon>Pythium</taxon>
    </lineage>
</organism>
<feature type="domain" description="EF-hand" evidence="2">
    <location>
        <begin position="258"/>
        <end position="293"/>
    </location>
</feature>
<dbReference type="PROSITE" id="PS00018">
    <property type="entry name" value="EF_HAND_1"/>
    <property type="match status" value="3"/>
</dbReference>
<dbReference type="InterPro" id="IPR001611">
    <property type="entry name" value="Leu-rich_rpt"/>
</dbReference>
<dbReference type="Proteomes" id="UP001209570">
    <property type="component" value="Unassembled WGS sequence"/>
</dbReference>
<feature type="domain" description="EF-hand" evidence="2">
    <location>
        <begin position="320"/>
        <end position="355"/>
    </location>
</feature>
<keyword evidence="1" id="KW-0106">Calcium</keyword>
<dbReference type="PROSITE" id="PS50222">
    <property type="entry name" value="EF_HAND_2"/>
    <property type="match status" value="3"/>
</dbReference>
<dbReference type="AlphaFoldDB" id="A0AAD5QA07"/>
<feature type="domain" description="EF-hand" evidence="2">
    <location>
        <begin position="357"/>
        <end position="392"/>
    </location>
</feature>
<reference evidence="3" key="1">
    <citation type="submission" date="2021-12" db="EMBL/GenBank/DDBJ databases">
        <title>Prjna785345.</title>
        <authorList>
            <person name="Rujirawat T."/>
            <person name="Krajaejun T."/>
        </authorList>
    </citation>
    <scope>NUCLEOTIDE SEQUENCE</scope>
    <source>
        <strain evidence="3">Pi057C3</strain>
    </source>
</reference>